<dbReference type="Proteomes" id="UP001163798">
    <property type="component" value="Unassembled WGS sequence"/>
</dbReference>
<protein>
    <submittedName>
        <fullName evidence="2">Uncharacterized protein</fullName>
    </submittedName>
</protein>
<accession>A0AA38KQG2</accession>
<evidence type="ECO:0000256" key="1">
    <source>
        <dbReference type="SAM" id="MobiDB-lite"/>
    </source>
</evidence>
<dbReference type="EMBL" id="MU793339">
    <property type="protein sequence ID" value="KAJ3785535.1"/>
    <property type="molecule type" value="Genomic_DNA"/>
</dbReference>
<feature type="region of interest" description="Disordered" evidence="1">
    <location>
        <begin position="347"/>
        <end position="433"/>
    </location>
</feature>
<evidence type="ECO:0000313" key="2">
    <source>
        <dbReference type="EMBL" id="KAJ3785535.1"/>
    </source>
</evidence>
<evidence type="ECO:0000313" key="3">
    <source>
        <dbReference type="Proteomes" id="UP001163798"/>
    </source>
</evidence>
<feature type="compositionally biased region" description="Polar residues" evidence="1">
    <location>
        <begin position="377"/>
        <end position="386"/>
    </location>
</feature>
<comment type="caution">
    <text evidence="2">The sequence shown here is derived from an EMBL/GenBank/DDBJ whole genome shotgun (WGS) entry which is preliminary data.</text>
</comment>
<organism evidence="2 3">
    <name type="scientific">Lentinula aff. detonsa</name>
    <dbReference type="NCBI Taxonomy" id="2804958"/>
    <lineage>
        <taxon>Eukaryota</taxon>
        <taxon>Fungi</taxon>
        <taxon>Dikarya</taxon>
        <taxon>Basidiomycota</taxon>
        <taxon>Agaricomycotina</taxon>
        <taxon>Agaricomycetes</taxon>
        <taxon>Agaricomycetidae</taxon>
        <taxon>Agaricales</taxon>
        <taxon>Marasmiineae</taxon>
        <taxon>Omphalotaceae</taxon>
        <taxon>Lentinula</taxon>
    </lineage>
</organism>
<gene>
    <name evidence="2" type="ORF">GGU10DRAFT_194930</name>
</gene>
<feature type="region of interest" description="Disordered" evidence="1">
    <location>
        <begin position="524"/>
        <end position="548"/>
    </location>
</feature>
<dbReference type="AlphaFoldDB" id="A0AA38KQG2"/>
<sequence length="548" mass="59406">VPTICISTLFSEPSIQTSYLVSFLFFGRDNPYSGMSPMPKPFVNITYQGLSASDCERAHHRPATLFSNRGITRPLSTPPACQIRALDSPFISIRRNSLPGSVGADTGHWSWDQDKAEVVFCRKLGDLHCKQGSLTTKSPAKAIITTKSPVMASVRLKPSDSLRKVPHIRLNSPRQPYSPLPISAFEPPGLFVESGCRSTFPLPPSSPPPLSGFAEWLLPDGIDTSIPDDDSDLSDLMSSSFALTNTSNVDSDLSTISSDSSSILTTPGRGIGLGLSLGYANSQLSVPPRVFCHDGEISETFLKEASFTFDAMSRRIVSRTPFAAHSERREDIASSYTDVFNPPITSRFDRHTVGNIDSDFTPKLASHNVPKSDMDKSFSSTPQNESLMHIPPDAPPASPISRKDNNHSSRATGQGSDRPIRNRPGGDRSCNKAMITPATGIRLPMNIQRRSGRDVTLDTISSALKRSTSSASAVATVNCRPTSVISRAVSRISDSDRLEAVEDLRNVVAKEVVRPGAAGFISKVQAEDHRGSGASSNMSNSKRRMSWR</sequence>
<name>A0AA38KQG2_9AGAR</name>
<keyword evidence="3" id="KW-1185">Reference proteome</keyword>
<feature type="compositionally biased region" description="Basic and acidic residues" evidence="1">
    <location>
        <begin position="418"/>
        <end position="430"/>
    </location>
</feature>
<feature type="non-terminal residue" evidence="2">
    <location>
        <position position="548"/>
    </location>
</feature>
<reference evidence="2" key="1">
    <citation type="submission" date="2022-08" db="EMBL/GenBank/DDBJ databases">
        <authorList>
            <consortium name="DOE Joint Genome Institute"/>
            <person name="Min B."/>
            <person name="Riley R."/>
            <person name="Sierra-Patev S."/>
            <person name="Naranjo-Ortiz M."/>
            <person name="Looney B."/>
            <person name="Konkel Z."/>
            <person name="Slot J.C."/>
            <person name="Sakamoto Y."/>
            <person name="Steenwyk J.L."/>
            <person name="Rokas A."/>
            <person name="Carro J."/>
            <person name="Camarero S."/>
            <person name="Ferreira P."/>
            <person name="Molpeceres G."/>
            <person name="Ruiz-Duenas F.J."/>
            <person name="Serrano A."/>
            <person name="Henrissat B."/>
            <person name="Drula E."/>
            <person name="Hughes K.W."/>
            <person name="Mata J.L."/>
            <person name="Ishikawa N.K."/>
            <person name="Vargas-Isla R."/>
            <person name="Ushijima S."/>
            <person name="Smith C.A."/>
            <person name="Ahrendt S."/>
            <person name="Andreopoulos W."/>
            <person name="He G."/>
            <person name="Labutti K."/>
            <person name="Lipzen A."/>
            <person name="Ng V."/>
            <person name="Sandor L."/>
            <person name="Barry K."/>
            <person name="Martinez A.T."/>
            <person name="Xiao Y."/>
            <person name="Gibbons J.G."/>
            <person name="Terashima K."/>
            <person name="Hibbett D.S."/>
            <person name="Grigoriev I.V."/>
        </authorList>
    </citation>
    <scope>NUCLEOTIDE SEQUENCE</scope>
    <source>
        <strain evidence="2">TFB10291</strain>
    </source>
</reference>
<proteinExistence type="predicted"/>